<evidence type="ECO:0000313" key="1">
    <source>
        <dbReference type="EMBL" id="GBF09736.1"/>
    </source>
</evidence>
<dbReference type="Gene3D" id="3.40.720.10">
    <property type="entry name" value="Alkaline Phosphatase, subunit A"/>
    <property type="match status" value="1"/>
</dbReference>
<comment type="caution">
    <text evidence="1">The sequence shown here is derived from an EMBL/GenBank/DDBJ whole genome shotgun (WGS) entry which is preliminary data.</text>
</comment>
<dbReference type="InterPro" id="IPR017850">
    <property type="entry name" value="Alkaline_phosphatase_core_sf"/>
</dbReference>
<dbReference type="EMBL" id="BDMD01000090">
    <property type="protein sequence ID" value="GBF09736.1"/>
    <property type="molecule type" value="Genomic_DNA"/>
</dbReference>
<dbReference type="InterPro" id="IPR002591">
    <property type="entry name" value="Phosphodiest/P_Trfase"/>
</dbReference>
<name>A0A401HBB1_AERPX</name>
<evidence type="ECO:0000313" key="2">
    <source>
        <dbReference type="Proteomes" id="UP000291213"/>
    </source>
</evidence>
<dbReference type="Pfam" id="PF01663">
    <property type="entry name" value="Phosphodiest"/>
    <property type="match status" value="1"/>
</dbReference>
<dbReference type="RefSeq" id="WP_165488011.1">
    <property type="nucleotide sequence ID" value="NZ_BDMD01000090.1"/>
</dbReference>
<gene>
    <name evidence="1" type="ORF">apy_14610</name>
</gene>
<dbReference type="Proteomes" id="UP000291213">
    <property type="component" value="Unassembled WGS sequence"/>
</dbReference>
<evidence type="ECO:0008006" key="3">
    <source>
        <dbReference type="Google" id="ProtNLM"/>
    </source>
</evidence>
<accession>A0A401HBB1</accession>
<organism evidence="1 2">
    <name type="scientific">Aeropyrum pernix</name>
    <dbReference type="NCBI Taxonomy" id="56636"/>
    <lineage>
        <taxon>Archaea</taxon>
        <taxon>Thermoproteota</taxon>
        <taxon>Thermoprotei</taxon>
        <taxon>Desulfurococcales</taxon>
        <taxon>Desulfurococcaceae</taxon>
        <taxon>Aeropyrum</taxon>
    </lineage>
</organism>
<proteinExistence type="predicted"/>
<reference evidence="1 2" key="1">
    <citation type="submission" date="2017-02" db="EMBL/GenBank/DDBJ databases">
        <title>isolation and characterization of a novel temperate virus Aeropyrum globular virus 1 infecting hyperthermophilic archaeon Aeropyrum.</title>
        <authorList>
            <person name="Yumiya M."/>
            <person name="Yoshida T."/>
            <person name="Sako Y."/>
        </authorList>
    </citation>
    <scope>NUCLEOTIDE SEQUENCE [LARGE SCALE GENOMIC DNA]</scope>
    <source>
        <strain evidence="1 2">YK1-12-2013</strain>
    </source>
</reference>
<dbReference type="SUPFAM" id="SSF53649">
    <property type="entry name" value="Alkaline phosphatase-like"/>
    <property type="match status" value="1"/>
</dbReference>
<sequence length="330" mass="37993">MLIGRSAGELGVYGFRHRRPGDVGTSYVVTSRSIAEGWVWDDLGSRLGLRSLVIGVPPSYPARRVRGWFVSCFLTPGVDGAFAWPPDLKREILKASGGDYVFDVKYRVEDKESVKKSLWRLAETQFKVVKYLLSSKPWDFAMYMHIGTDRVHHAFWKYWDPEHPRYPGEGNPYENVLPEYYSLVDKHIGQLLEYLPGDIDVIIVSDHGAKAMKGAFAINQWLEEEGYLRLKEEPKRPGADLEASMIDWDRTVAWAWGGYYSRVYINLKGREPRGIVGREEYWSVVEQLKRDIERIRGPDGERWENKAYHPTELYPEVRGDAPDLMVTSTT</sequence>
<dbReference type="AlphaFoldDB" id="A0A401HBB1"/>
<protein>
    <recommendedName>
        <fullName evidence="3">Nucleotide pyrophosphatase</fullName>
    </recommendedName>
</protein>